<feature type="compositionally biased region" description="Acidic residues" evidence="1">
    <location>
        <begin position="263"/>
        <end position="279"/>
    </location>
</feature>
<name>A0A9N8E969_9STRA</name>
<sequence>MVVIDNYSVRLVHAETKEPFKEHSGPDGKVYTEVEPDVEYFIQVAVVGTMDEVFLFDYFVDGQELSYNTACELGDGYQYCGILSIEKGISKMQALCFRRPPRNLLIQNQDTNDDTTHAWMGEIQVDVSKAMEGEMLPIEQVPADTVDVEAVDAGGITENKVLRSGQGSYSHVQEAPSEAPHYGTGEFLQTITIHYCTAVGLIHVGVLPKPDLWTFARMNKPYDNKRTNDNTLLYNNTIQPKRIKSGGLVDGDSVLEEPKEYDLFDLTELPDDDDDDSNQEADGNVPFPVTPPH</sequence>
<dbReference type="AlphaFoldDB" id="A0A9N8E969"/>
<accession>A0A9N8E969</accession>
<feature type="region of interest" description="Disordered" evidence="1">
    <location>
        <begin position="260"/>
        <end position="293"/>
    </location>
</feature>
<comment type="caution">
    <text evidence="2">The sequence shown here is derived from an EMBL/GenBank/DDBJ whole genome shotgun (WGS) entry which is preliminary data.</text>
</comment>
<protein>
    <submittedName>
        <fullName evidence="2">Uncharacterized protein</fullName>
    </submittedName>
</protein>
<proteinExistence type="predicted"/>
<evidence type="ECO:0000313" key="3">
    <source>
        <dbReference type="Proteomes" id="UP001153069"/>
    </source>
</evidence>
<keyword evidence="3" id="KW-1185">Reference proteome</keyword>
<dbReference type="OrthoDB" id="53152at2759"/>
<dbReference type="EMBL" id="CAICTM010000810">
    <property type="protein sequence ID" value="CAB9516857.1"/>
    <property type="molecule type" value="Genomic_DNA"/>
</dbReference>
<evidence type="ECO:0000256" key="1">
    <source>
        <dbReference type="SAM" id="MobiDB-lite"/>
    </source>
</evidence>
<organism evidence="2 3">
    <name type="scientific">Seminavis robusta</name>
    <dbReference type="NCBI Taxonomy" id="568900"/>
    <lineage>
        <taxon>Eukaryota</taxon>
        <taxon>Sar</taxon>
        <taxon>Stramenopiles</taxon>
        <taxon>Ochrophyta</taxon>
        <taxon>Bacillariophyta</taxon>
        <taxon>Bacillariophyceae</taxon>
        <taxon>Bacillariophycidae</taxon>
        <taxon>Naviculales</taxon>
        <taxon>Naviculaceae</taxon>
        <taxon>Seminavis</taxon>
    </lineage>
</organism>
<gene>
    <name evidence="2" type="ORF">SEMRO_811_G205930.1</name>
</gene>
<evidence type="ECO:0000313" key="2">
    <source>
        <dbReference type="EMBL" id="CAB9516857.1"/>
    </source>
</evidence>
<dbReference type="Proteomes" id="UP001153069">
    <property type="component" value="Unassembled WGS sequence"/>
</dbReference>
<reference evidence="2" key="1">
    <citation type="submission" date="2020-06" db="EMBL/GenBank/DDBJ databases">
        <authorList>
            <consortium name="Plant Systems Biology data submission"/>
        </authorList>
    </citation>
    <scope>NUCLEOTIDE SEQUENCE</scope>
    <source>
        <strain evidence="2">D6</strain>
    </source>
</reference>